<accession>A0A3E1P3K9</accession>
<protein>
    <submittedName>
        <fullName evidence="1">Uncharacterized protein</fullName>
    </submittedName>
</protein>
<dbReference type="OrthoDB" id="995060at2"/>
<gene>
    <name evidence="1" type="ORF">DXN04_11150</name>
</gene>
<reference evidence="1 2" key="1">
    <citation type="submission" date="2018-08" db="EMBL/GenBank/DDBJ databases">
        <title>Chitinophaga sp. K20C18050901, a novel bacterium isolated from forest soil.</title>
        <authorList>
            <person name="Wang C."/>
        </authorList>
    </citation>
    <scope>NUCLEOTIDE SEQUENCE [LARGE SCALE GENOMIC DNA]</scope>
    <source>
        <strain evidence="1 2">K20C18050901</strain>
    </source>
</reference>
<dbReference type="Proteomes" id="UP000261174">
    <property type="component" value="Unassembled WGS sequence"/>
</dbReference>
<dbReference type="EMBL" id="QTJV01000003">
    <property type="protein sequence ID" value="RFM34786.1"/>
    <property type="molecule type" value="Genomic_DNA"/>
</dbReference>
<name>A0A3E1P3K9_9BACT</name>
<evidence type="ECO:0000313" key="2">
    <source>
        <dbReference type="Proteomes" id="UP000261174"/>
    </source>
</evidence>
<comment type="caution">
    <text evidence="1">The sequence shown here is derived from an EMBL/GenBank/DDBJ whole genome shotgun (WGS) entry which is preliminary data.</text>
</comment>
<keyword evidence="2" id="KW-1185">Reference proteome</keyword>
<sequence>MEENRAVILSESNRTISKLQLLSVFFEDEIVYKIFLRTQVIHKLFENNPDLDVNKLELFHVQYSLTIIELLRKIKSANERNVLILHDEIQLNRDLIDKLNSNVFTEQSYNLEKQRQALKVNQSLRRLFQLLSEEKDESPFSKNINAFSARFAADFFYDIPFDLVEKLTDYNPAEVYRNAYATIHRKLMGILNKVDFKSEFYCGLTAGSLILEVYHIVGVDRYFLFVPSRNLFLFLELAELSGIDLHNNISKKARIIQEIADKNDQLQSTASVIKTQIPPDIRKLISDYHNKIDDVNFLQNLSDVDIEANILKAMLNTDSL</sequence>
<dbReference type="RefSeq" id="WP_116853442.1">
    <property type="nucleotide sequence ID" value="NZ_QTJV01000003.1"/>
</dbReference>
<proteinExistence type="predicted"/>
<dbReference type="AlphaFoldDB" id="A0A3E1P3K9"/>
<organism evidence="1 2">
    <name type="scientific">Chitinophaga silvisoli</name>
    <dbReference type="NCBI Taxonomy" id="2291814"/>
    <lineage>
        <taxon>Bacteria</taxon>
        <taxon>Pseudomonadati</taxon>
        <taxon>Bacteroidota</taxon>
        <taxon>Chitinophagia</taxon>
        <taxon>Chitinophagales</taxon>
        <taxon>Chitinophagaceae</taxon>
        <taxon>Chitinophaga</taxon>
    </lineage>
</organism>
<evidence type="ECO:0000313" key="1">
    <source>
        <dbReference type="EMBL" id="RFM34786.1"/>
    </source>
</evidence>